<dbReference type="InterPro" id="IPR036291">
    <property type="entry name" value="NAD(P)-bd_dom_sf"/>
</dbReference>
<dbReference type="Pfam" id="PF01817">
    <property type="entry name" value="CM_2"/>
    <property type="match status" value="1"/>
</dbReference>
<evidence type="ECO:0000259" key="4">
    <source>
        <dbReference type="PROSITE" id="PS51176"/>
    </source>
</evidence>
<dbReference type="InterPro" id="IPR050812">
    <property type="entry name" value="Preph/Arog_dehydrog"/>
</dbReference>
<proteinExistence type="predicted"/>
<evidence type="ECO:0000313" key="6">
    <source>
        <dbReference type="Proteomes" id="UP000295531"/>
    </source>
</evidence>
<dbReference type="RefSeq" id="WP_133540269.1">
    <property type="nucleotide sequence ID" value="NZ_SNXI01000014.1"/>
</dbReference>
<dbReference type="InterPro" id="IPR036979">
    <property type="entry name" value="CM_dom_sf"/>
</dbReference>
<dbReference type="EC" id="5.4.99.5" evidence="1"/>
<dbReference type="GO" id="GO:0008977">
    <property type="term" value="F:prephenate dehydrogenase (NAD+) activity"/>
    <property type="evidence" value="ECO:0007669"/>
    <property type="project" value="InterPro"/>
</dbReference>
<dbReference type="InterPro" id="IPR046826">
    <property type="entry name" value="PDH_N"/>
</dbReference>
<sequence length="390" mass="43707">MADENTPNQSQQNPEQQLRALRDAIDSVDTQLVDLIAQRAAITAQVGAVKRELKQPLYVPSREQALIQGRRDYAEAKGLSADLIEDVLRRIIRESYRTQTMQATSTSKTLERPVVIVGGAGRLGQLMGKLFANTGYCVEVIDKHDSFTAELAQKAQAVIVSVPVNQTVAAINALPKLADDCVLADVTSVKSAPLQAMLEQHQGPVVGLHPMFGPSVHNLAKQLVVVTPGRDDAQCQWIIEQFVNWGAHIETLPAEDHDTAMGWVQAMRHLSTFSYGLHMAEENADIEALLQVSSPIYRMELMMVGRLFAQNAELYADIIMANHQQFPTIARYLERFSEALKELQQGDKQRFIEQFEEVKRYFGQYAEQFLDESEGMVQLADDQRFRQQPD</sequence>
<dbReference type="PIRSF" id="PIRSF001499">
    <property type="entry name" value="Chor_mut_pdh_Tpr"/>
    <property type="match status" value="1"/>
</dbReference>
<protein>
    <recommendedName>
        <fullName evidence="1">chorismate mutase</fullName>
        <ecNumber evidence="1">5.4.99.5</ecNumber>
    </recommendedName>
</protein>
<dbReference type="NCBIfam" id="NF008400">
    <property type="entry name" value="PRK11199.1"/>
    <property type="match status" value="1"/>
</dbReference>
<dbReference type="Gene3D" id="1.10.3660.10">
    <property type="entry name" value="6-phosphogluconate dehydrogenase C-terminal like domain"/>
    <property type="match status" value="1"/>
</dbReference>
<dbReference type="Gene3D" id="3.40.50.720">
    <property type="entry name" value="NAD(P)-binding Rossmann-like Domain"/>
    <property type="match status" value="1"/>
</dbReference>
<accession>A0A4V3CMQ9</accession>
<dbReference type="GO" id="GO:0005737">
    <property type="term" value="C:cytoplasm"/>
    <property type="evidence" value="ECO:0007669"/>
    <property type="project" value="InterPro"/>
</dbReference>
<evidence type="ECO:0000256" key="1">
    <source>
        <dbReference type="ARBA" id="ARBA00012404"/>
    </source>
</evidence>
<comment type="caution">
    <text evidence="5">The sequence shown here is derived from an EMBL/GenBank/DDBJ whole genome shotgun (WGS) entry which is preliminary data.</text>
</comment>
<dbReference type="Pfam" id="PF20463">
    <property type="entry name" value="PDH_C"/>
    <property type="match status" value="1"/>
</dbReference>
<evidence type="ECO:0000259" key="3">
    <source>
        <dbReference type="PROSITE" id="PS51168"/>
    </source>
</evidence>
<dbReference type="GO" id="GO:0004665">
    <property type="term" value="F:prephenate dehydrogenase (NADP+) activity"/>
    <property type="evidence" value="ECO:0007669"/>
    <property type="project" value="InterPro"/>
</dbReference>
<dbReference type="PROSITE" id="PS51168">
    <property type="entry name" value="CHORISMATE_MUT_2"/>
    <property type="match status" value="1"/>
</dbReference>
<feature type="domain" description="Prephenate/arogenate dehydrogenase" evidence="4">
    <location>
        <begin position="112"/>
        <end position="373"/>
    </location>
</feature>
<dbReference type="SUPFAM" id="SSF48600">
    <property type="entry name" value="Chorismate mutase II"/>
    <property type="match status" value="1"/>
</dbReference>
<dbReference type="InterPro" id="IPR008244">
    <property type="entry name" value="Chor_mut/prephenate_DH_T"/>
</dbReference>
<dbReference type="InterPro" id="IPR008927">
    <property type="entry name" value="6-PGluconate_DH-like_C_sf"/>
</dbReference>
<gene>
    <name evidence="5" type="ORF">DEU29_11468</name>
</gene>
<dbReference type="Gene3D" id="1.20.59.10">
    <property type="entry name" value="Chorismate mutase"/>
    <property type="match status" value="1"/>
</dbReference>
<feature type="domain" description="Chorismate mutase" evidence="3">
    <location>
        <begin position="12"/>
        <end position="103"/>
    </location>
</feature>
<dbReference type="InterPro" id="IPR002701">
    <property type="entry name" value="CM_II_prokaryot"/>
</dbReference>
<reference evidence="5 6" key="1">
    <citation type="submission" date="2019-03" db="EMBL/GenBank/DDBJ databases">
        <title>Freshwater and sediment microbial communities from various areas in North America, analyzing microbe dynamics in response to fracking.</title>
        <authorList>
            <person name="Lamendella R."/>
        </authorList>
    </citation>
    <scope>NUCLEOTIDE SEQUENCE [LARGE SCALE GENOMIC DNA]</scope>
    <source>
        <strain evidence="5 6">18_TX</strain>
    </source>
</reference>
<dbReference type="GO" id="GO:0046417">
    <property type="term" value="P:chorismate metabolic process"/>
    <property type="evidence" value="ECO:0007669"/>
    <property type="project" value="InterPro"/>
</dbReference>
<dbReference type="PROSITE" id="PS51176">
    <property type="entry name" value="PDH_ADH"/>
    <property type="match status" value="1"/>
</dbReference>
<dbReference type="SUPFAM" id="SSF51735">
    <property type="entry name" value="NAD(P)-binding Rossmann-fold domains"/>
    <property type="match status" value="1"/>
</dbReference>
<dbReference type="OrthoDB" id="6198144at2"/>
<dbReference type="GO" id="GO:0070403">
    <property type="term" value="F:NAD+ binding"/>
    <property type="evidence" value="ECO:0007669"/>
    <property type="project" value="InterPro"/>
</dbReference>
<evidence type="ECO:0000313" key="5">
    <source>
        <dbReference type="EMBL" id="TDP31022.1"/>
    </source>
</evidence>
<dbReference type="Pfam" id="PF02153">
    <property type="entry name" value="PDH_N"/>
    <property type="match status" value="1"/>
</dbReference>
<name>A0A4V3CMQ9_9GAMM</name>
<dbReference type="AlphaFoldDB" id="A0A4V3CMQ9"/>
<dbReference type="InterPro" id="IPR003099">
    <property type="entry name" value="Prephen_DH"/>
</dbReference>
<organism evidence="5 6">
    <name type="scientific">Idiomarina aquatica</name>
    <dbReference type="NCBI Taxonomy" id="1327752"/>
    <lineage>
        <taxon>Bacteria</taxon>
        <taxon>Pseudomonadati</taxon>
        <taxon>Pseudomonadota</taxon>
        <taxon>Gammaproteobacteria</taxon>
        <taxon>Alteromonadales</taxon>
        <taxon>Idiomarinaceae</taxon>
        <taxon>Idiomarina</taxon>
    </lineage>
</organism>
<dbReference type="InterPro" id="IPR046825">
    <property type="entry name" value="PDH_C"/>
</dbReference>
<dbReference type="EMBL" id="SNXI01000014">
    <property type="protein sequence ID" value="TDP31022.1"/>
    <property type="molecule type" value="Genomic_DNA"/>
</dbReference>
<keyword evidence="6" id="KW-1185">Reference proteome</keyword>
<dbReference type="GO" id="GO:0004106">
    <property type="term" value="F:chorismate mutase activity"/>
    <property type="evidence" value="ECO:0007669"/>
    <property type="project" value="UniProtKB-EC"/>
</dbReference>
<dbReference type="SMART" id="SM00830">
    <property type="entry name" value="CM_2"/>
    <property type="match status" value="1"/>
</dbReference>
<dbReference type="InterPro" id="IPR036263">
    <property type="entry name" value="Chorismate_II_sf"/>
</dbReference>
<dbReference type="SUPFAM" id="SSF48179">
    <property type="entry name" value="6-phosphogluconate dehydrogenase C-terminal domain-like"/>
    <property type="match status" value="1"/>
</dbReference>
<dbReference type="PANTHER" id="PTHR21363:SF0">
    <property type="entry name" value="PREPHENATE DEHYDROGENASE [NADP(+)]"/>
    <property type="match status" value="1"/>
</dbReference>
<evidence type="ECO:0000256" key="2">
    <source>
        <dbReference type="ARBA" id="ARBA00023002"/>
    </source>
</evidence>
<dbReference type="GO" id="GO:0006571">
    <property type="term" value="P:tyrosine biosynthetic process"/>
    <property type="evidence" value="ECO:0007669"/>
    <property type="project" value="InterPro"/>
</dbReference>
<keyword evidence="2" id="KW-0560">Oxidoreductase</keyword>
<dbReference type="Proteomes" id="UP000295531">
    <property type="component" value="Unassembled WGS sequence"/>
</dbReference>
<dbReference type="PANTHER" id="PTHR21363">
    <property type="entry name" value="PREPHENATE DEHYDROGENASE"/>
    <property type="match status" value="1"/>
</dbReference>